<dbReference type="GO" id="GO:0005886">
    <property type="term" value="C:plasma membrane"/>
    <property type="evidence" value="ECO:0000318"/>
    <property type="project" value="GO_Central"/>
</dbReference>
<dbReference type="GO" id="GO:0042391">
    <property type="term" value="P:regulation of membrane potential"/>
    <property type="evidence" value="ECO:0000318"/>
    <property type="project" value="GO_Central"/>
</dbReference>
<evidence type="ECO:0000313" key="2">
    <source>
        <dbReference type="Proteomes" id="UP000005239"/>
    </source>
</evidence>
<dbReference type="GO" id="GO:0098662">
    <property type="term" value="P:inorganic cation transmembrane transport"/>
    <property type="evidence" value="ECO:0000318"/>
    <property type="project" value="GO_Central"/>
</dbReference>
<keyword evidence="2" id="KW-1185">Reference proteome</keyword>
<dbReference type="AlphaFoldDB" id="A0A2A6CG29"/>
<dbReference type="EnsemblMetazoa" id="PPA38310.1">
    <property type="protein sequence ID" value="PPA38310.1"/>
    <property type="gene ID" value="WBGene00276679"/>
</dbReference>
<dbReference type="GO" id="GO:0043005">
    <property type="term" value="C:neuron projection"/>
    <property type="evidence" value="ECO:0000318"/>
    <property type="project" value="GO_Central"/>
</dbReference>
<evidence type="ECO:0000313" key="1">
    <source>
        <dbReference type="EnsemblMetazoa" id="PPA38310.1"/>
    </source>
</evidence>
<organism evidence="1 2">
    <name type="scientific">Pristionchus pacificus</name>
    <name type="common">Parasitic nematode worm</name>
    <dbReference type="NCBI Taxonomy" id="54126"/>
    <lineage>
        <taxon>Eukaryota</taxon>
        <taxon>Metazoa</taxon>
        <taxon>Ecdysozoa</taxon>
        <taxon>Nematoda</taxon>
        <taxon>Chromadorea</taxon>
        <taxon>Rhabditida</taxon>
        <taxon>Rhabditina</taxon>
        <taxon>Diplogasteromorpha</taxon>
        <taxon>Diplogasteroidea</taxon>
        <taxon>Neodiplogasteridae</taxon>
        <taxon>Pristionchus</taxon>
    </lineage>
</organism>
<dbReference type="GO" id="GO:0098794">
    <property type="term" value="C:postsynapse"/>
    <property type="evidence" value="ECO:0007669"/>
    <property type="project" value="GOC"/>
</dbReference>
<dbReference type="InterPro" id="IPR036734">
    <property type="entry name" value="Neur_chan_lig-bd_sf"/>
</dbReference>
<dbReference type="GO" id="GO:0022848">
    <property type="term" value="F:acetylcholine-gated monoatomic cation-selective channel activity"/>
    <property type="evidence" value="ECO:0000318"/>
    <property type="project" value="GO_Central"/>
</dbReference>
<accession>A0A2A6CG29</accession>
<dbReference type="PANTHER" id="PTHR18945">
    <property type="entry name" value="NEUROTRANSMITTER GATED ION CHANNEL"/>
    <property type="match status" value="1"/>
</dbReference>
<dbReference type="GO" id="GO:0007268">
    <property type="term" value="P:chemical synaptic transmission"/>
    <property type="evidence" value="ECO:0000318"/>
    <property type="project" value="GO_Central"/>
</dbReference>
<dbReference type="InterPro" id="IPR006202">
    <property type="entry name" value="Neur_chan_lig-bd"/>
</dbReference>
<dbReference type="SUPFAM" id="SSF63712">
    <property type="entry name" value="Nicotinic receptor ligand binding domain-like"/>
    <property type="match status" value="1"/>
</dbReference>
<dbReference type="InterPro" id="IPR006201">
    <property type="entry name" value="Neur_channel"/>
</dbReference>
<proteinExistence type="predicted"/>
<dbReference type="Pfam" id="PF02931">
    <property type="entry name" value="Neur_chan_LBD"/>
    <property type="match status" value="1"/>
</dbReference>
<sequence length="343" mass="38467">MTHPEEISSDSTHQWKMDYAESGSYEDQSEKSFAKDEETLKKVNEKAGDKLWNIQVNGLFHQFQLTSVDERKEEIHANITISYVFVHPTFNWNPLDFANITIINATRDENNGLNVTVSQLPFDGCFRTLSFKEIERITSVTSNGTVTAMSVFETTSSCPMSFSNLPYDSHNCSVCFILPMAKTFNISFADAPRRMIGMEEEWILSDYATIEVSKELWNMINYTEVYVTYIISRDPENFNWNLIRFTTIAVAVGMFAQWRSEQPALPTFITGAVIAAVVAISGEFRDPPAYLVFYITYAACCLFSSMFLFLLIRLYRGWGMAGQAAPVAAAAAPVAAHAAAPAA</sequence>
<dbReference type="Proteomes" id="UP000005239">
    <property type="component" value="Unassembled WGS sequence"/>
</dbReference>
<dbReference type="GO" id="GO:0005892">
    <property type="term" value="C:acetylcholine-gated channel complex"/>
    <property type="evidence" value="ECO:0000318"/>
    <property type="project" value="GO_Central"/>
</dbReference>
<dbReference type="GO" id="GO:0004888">
    <property type="term" value="F:transmembrane signaling receptor activity"/>
    <property type="evidence" value="ECO:0007669"/>
    <property type="project" value="InterPro"/>
</dbReference>
<protein>
    <submittedName>
        <fullName evidence="1">Transmembrane ion channel</fullName>
    </submittedName>
</protein>
<reference evidence="1" key="2">
    <citation type="submission" date="2022-06" db="UniProtKB">
        <authorList>
            <consortium name="EnsemblMetazoa"/>
        </authorList>
    </citation>
    <scope>IDENTIFICATION</scope>
    <source>
        <strain evidence="1">PS312</strain>
    </source>
</reference>
<accession>A0A8R1UR36</accession>
<name>A0A2A6CG29_PRIPA</name>
<dbReference type="GO" id="GO:0034220">
    <property type="term" value="P:monoatomic ion transmembrane transport"/>
    <property type="evidence" value="ECO:0000318"/>
    <property type="project" value="GO_Central"/>
</dbReference>
<dbReference type="GO" id="GO:0045202">
    <property type="term" value="C:synapse"/>
    <property type="evidence" value="ECO:0000318"/>
    <property type="project" value="GO_Central"/>
</dbReference>
<reference evidence="2" key="1">
    <citation type="journal article" date="2008" name="Nat. Genet.">
        <title>The Pristionchus pacificus genome provides a unique perspective on nematode lifestyle and parasitism.</title>
        <authorList>
            <person name="Dieterich C."/>
            <person name="Clifton S.W."/>
            <person name="Schuster L.N."/>
            <person name="Chinwalla A."/>
            <person name="Delehaunty K."/>
            <person name="Dinkelacker I."/>
            <person name="Fulton L."/>
            <person name="Fulton R."/>
            <person name="Godfrey J."/>
            <person name="Minx P."/>
            <person name="Mitreva M."/>
            <person name="Roeseler W."/>
            <person name="Tian H."/>
            <person name="Witte H."/>
            <person name="Yang S.P."/>
            <person name="Wilson R.K."/>
            <person name="Sommer R.J."/>
        </authorList>
    </citation>
    <scope>NUCLEOTIDE SEQUENCE [LARGE SCALE GENOMIC DNA]</scope>
    <source>
        <strain evidence="2">PS312</strain>
    </source>
</reference>
<dbReference type="Gene3D" id="2.70.170.10">
    <property type="entry name" value="Neurotransmitter-gated ion-channel ligand-binding domain"/>
    <property type="match status" value="1"/>
</dbReference>
<gene>
    <name evidence="1" type="primary">WBGene00276679</name>
</gene>